<dbReference type="PANTHER" id="PTHR46160">
    <property type="entry name" value="ALPHA-TECTORIN-RELATED"/>
    <property type="match status" value="1"/>
</dbReference>
<protein>
    <recommendedName>
        <fullName evidence="1">NIDO domain-containing protein</fullName>
    </recommendedName>
</protein>
<dbReference type="Proteomes" id="UP000265000">
    <property type="component" value="Unplaced"/>
</dbReference>
<keyword evidence="3" id="KW-1185">Reference proteome</keyword>
<evidence type="ECO:0000313" key="3">
    <source>
        <dbReference type="Proteomes" id="UP000265000"/>
    </source>
</evidence>
<feature type="domain" description="NIDO" evidence="1">
    <location>
        <begin position="279"/>
        <end position="403"/>
    </location>
</feature>
<dbReference type="Ensembl" id="ENSFHET00000032519.1">
    <property type="protein sequence ID" value="ENSFHEP00000013737.1"/>
    <property type="gene ID" value="ENSFHEG00000015290.1"/>
</dbReference>
<evidence type="ECO:0000313" key="2">
    <source>
        <dbReference type="Ensembl" id="ENSFHEP00000013737.1"/>
    </source>
</evidence>
<accession>A0A3Q2PME6</accession>
<dbReference type="PROSITE" id="PS51220">
    <property type="entry name" value="NIDO"/>
    <property type="match status" value="2"/>
</dbReference>
<dbReference type="STRING" id="8078.ENSFHEP00000013737"/>
<reference evidence="2" key="1">
    <citation type="submission" date="2025-08" db="UniProtKB">
        <authorList>
            <consortium name="Ensembl"/>
        </authorList>
    </citation>
    <scope>IDENTIFICATION</scope>
</reference>
<dbReference type="Pfam" id="PF06119">
    <property type="entry name" value="NIDO"/>
    <property type="match status" value="2"/>
</dbReference>
<dbReference type="PANTHER" id="PTHR46160:SF9">
    <property type="entry name" value="PROTEIN PRY2-RELATED"/>
    <property type="match status" value="1"/>
</dbReference>
<reference evidence="2" key="2">
    <citation type="submission" date="2025-09" db="UniProtKB">
        <authorList>
            <consortium name="Ensembl"/>
        </authorList>
    </citation>
    <scope>IDENTIFICATION</scope>
</reference>
<dbReference type="SMART" id="SM00539">
    <property type="entry name" value="NIDO"/>
    <property type="match status" value="2"/>
</dbReference>
<name>A0A3Q2PME6_FUNHE</name>
<evidence type="ECO:0000259" key="1">
    <source>
        <dbReference type="PROSITE" id="PS51220"/>
    </source>
</evidence>
<organism evidence="2 3">
    <name type="scientific">Fundulus heteroclitus</name>
    <name type="common">Killifish</name>
    <name type="synonym">Mummichog</name>
    <dbReference type="NCBI Taxonomy" id="8078"/>
    <lineage>
        <taxon>Eukaryota</taxon>
        <taxon>Metazoa</taxon>
        <taxon>Chordata</taxon>
        <taxon>Craniata</taxon>
        <taxon>Vertebrata</taxon>
        <taxon>Euteleostomi</taxon>
        <taxon>Actinopterygii</taxon>
        <taxon>Neopterygii</taxon>
        <taxon>Teleostei</taxon>
        <taxon>Neoteleostei</taxon>
        <taxon>Acanthomorphata</taxon>
        <taxon>Ovalentaria</taxon>
        <taxon>Atherinomorphae</taxon>
        <taxon>Cyprinodontiformes</taxon>
        <taxon>Fundulidae</taxon>
        <taxon>Fundulus</taxon>
    </lineage>
</organism>
<dbReference type="GO" id="GO:0007160">
    <property type="term" value="P:cell-matrix adhesion"/>
    <property type="evidence" value="ECO:0007669"/>
    <property type="project" value="InterPro"/>
</dbReference>
<dbReference type="InterPro" id="IPR003886">
    <property type="entry name" value="NIDO_dom"/>
</dbReference>
<proteinExistence type="predicted"/>
<dbReference type="AlphaFoldDB" id="A0A3Q2PME6"/>
<dbReference type="InterPro" id="IPR052749">
    <property type="entry name" value="Alpha-tectorin"/>
</dbReference>
<sequence length="403" mass="45407">TTSSRSDDGSSPQISLLQSFNFFGQHYSQIYVNHNGHLTFDSSWSSFTPQQFPMYGGRDIIAPYWTDLDNRGNGDIYYVQYTNGSILQQVTQDINAYFPGLNFHANWVFIATWHEVAYFPMTGTVSQTTIQAILTTNGQYSFVLMNYGSLANTSRLIQAGYDTISSSHHFSIPGSMSNNASGSNSIFSLDSNVNVPGRWVFRVDHGSTGPLYPIGGTISSRSDDGSSPLIPLLRSFNFFGQHYSQIYVNHNGHLTFYSSWSSYSPQRFPIHGGRDIIAPYWTDLDNRGNGDIYYVQYTSGSILQEVTQDINANFPALNFHANWVFIATWYEVAYYPMTGTQTTFQAVLTTNGQYSFVLMNYGSLATTSRLIQVRAIQINIYHNMLFLPDLFHVQTLRMNVSCV</sequence>
<dbReference type="GeneTree" id="ENSGT00940000164679"/>
<feature type="domain" description="NIDO" evidence="1">
    <location>
        <begin position="63"/>
        <end position="206"/>
    </location>
</feature>